<feature type="domain" description="Fe/B12 periplasmic-binding" evidence="1">
    <location>
        <begin position="2"/>
        <end position="287"/>
    </location>
</feature>
<dbReference type="OrthoDB" id="6495095at2"/>
<dbReference type="Gene3D" id="3.40.50.1980">
    <property type="entry name" value="Nitrogenase molybdenum iron protein domain"/>
    <property type="match status" value="2"/>
</dbReference>
<dbReference type="EMBL" id="CP041692">
    <property type="protein sequence ID" value="QDP95545.1"/>
    <property type="molecule type" value="Genomic_DNA"/>
</dbReference>
<gene>
    <name evidence="2" type="ORF">FOE78_06155</name>
</gene>
<dbReference type="PANTHER" id="PTHR42860">
    <property type="entry name" value="VITAMIN B12-BINDING PROTEIN"/>
    <property type="match status" value="1"/>
</dbReference>
<accession>A0A516PWJ0</accession>
<organism evidence="2 3">
    <name type="scientific">Microlunatus elymi</name>
    <dbReference type="NCBI Taxonomy" id="2596828"/>
    <lineage>
        <taxon>Bacteria</taxon>
        <taxon>Bacillati</taxon>
        <taxon>Actinomycetota</taxon>
        <taxon>Actinomycetes</taxon>
        <taxon>Propionibacteriales</taxon>
        <taxon>Propionibacteriaceae</taxon>
        <taxon>Microlunatus</taxon>
    </lineage>
</organism>
<dbReference type="AlphaFoldDB" id="A0A516PWJ0"/>
<dbReference type="KEGG" id="mik:FOE78_06155"/>
<dbReference type="Proteomes" id="UP000319263">
    <property type="component" value="Chromosome"/>
</dbReference>
<dbReference type="PROSITE" id="PS50983">
    <property type="entry name" value="FE_B12_PBP"/>
    <property type="match status" value="1"/>
</dbReference>
<dbReference type="InterPro" id="IPR051030">
    <property type="entry name" value="Vitamin_B12-ABC_binding"/>
</dbReference>
<dbReference type="InterPro" id="IPR002491">
    <property type="entry name" value="ABC_transptr_periplasmic_BD"/>
</dbReference>
<proteinExistence type="predicted"/>
<dbReference type="RefSeq" id="WP_143985514.1">
    <property type="nucleotide sequence ID" value="NZ_CP041692.1"/>
</dbReference>
<dbReference type="SUPFAM" id="SSF53807">
    <property type="entry name" value="Helical backbone' metal receptor"/>
    <property type="match status" value="1"/>
</dbReference>
<protein>
    <submittedName>
        <fullName evidence="2">ABC transporter substrate-binding protein</fullName>
    </submittedName>
</protein>
<evidence type="ECO:0000259" key="1">
    <source>
        <dbReference type="PROSITE" id="PS50983"/>
    </source>
</evidence>
<dbReference type="Pfam" id="PF01497">
    <property type="entry name" value="Peripla_BP_2"/>
    <property type="match status" value="1"/>
</dbReference>
<sequence length="300" mass="32317">MRIVSLLPSATEIAYALGLEDELLGVTFECDEPPRARQDKQIIVGGMSTAELSEAQIDSVVRRRLAAGEDLYTLDAGALSTLQPELILTQDLCRVCAVPTETVRDAAAQLGCDAEVVTLDPYSLDEVLESIRAVGRAASVPGRADQLIMELRGRIAAVEDRVTGLPRPRVAVLEWIDPLFGAGHWMPDMVTAAGGEPVACRPRQRSVPMTWDDVVAAEPEIMIISPCGFGLDGACQQAVKIIDDRSIMERLPECQVWAIDGDGLMVRPGPRLVDGIEALAEIIHPGAVPQPRTAAIARVR</sequence>
<evidence type="ECO:0000313" key="3">
    <source>
        <dbReference type="Proteomes" id="UP000319263"/>
    </source>
</evidence>
<evidence type="ECO:0000313" key="2">
    <source>
        <dbReference type="EMBL" id="QDP95545.1"/>
    </source>
</evidence>
<keyword evidence="3" id="KW-1185">Reference proteome</keyword>
<name>A0A516PWJ0_9ACTN</name>
<reference evidence="2 3" key="1">
    <citation type="submission" date="2019-07" db="EMBL/GenBank/DDBJ databases">
        <title>Microlunatus dokdonensis sp. nov. isolated from the rhizospheric soil of the wild plant Elymus tsukushiensis.</title>
        <authorList>
            <person name="Ghim S.-Y."/>
            <person name="Hwang Y.-J."/>
            <person name="Son J.-S."/>
            <person name="Shin J.-H."/>
        </authorList>
    </citation>
    <scope>NUCLEOTIDE SEQUENCE [LARGE SCALE GENOMIC DNA]</scope>
    <source>
        <strain evidence="2 3">KUDC0627</strain>
    </source>
</reference>
<dbReference type="PANTHER" id="PTHR42860:SF1">
    <property type="entry name" value="VITAMIN B12-BINDING PROTEIN"/>
    <property type="match status" value="1"/>
</dbReference>